<dbReference type="Proteomes" id="UP000316213">
    <property type="component" value="Unassembled WGS sequence"/>
</dbReference>
<dbReference type="Pfam" id="PF13672">
    <property type="entry name" value="PP2C_2"/>
    <property type="match status" value="1"/>
</dbReference>
<accession>A0A5C5ZRH1</accession>
<keyword evidence="4" id="KW-1185">Reference proteome</keyword>
<dbReference type="Gene3D" id="3.60.40.10">
    <property type="entry name" value="PPM-type phosphatase domain"/>
    <property type="match status" value="1"/>
</dbReference>
<protein>
    <recommendedName>
        <fullName evidence="2">PPM-type phosphatase domain-containing protein</fullName>
    </recommendedName>
</protein>
<reference evidence="3 4" key="1">
    <citation type="submission" date="2019-02" db="EMBL/GenBank/DDBJ databases">
        <title>Deep-cultivation of Planctomycetes and their phenomic and genomic characterization uncovers novel biology.</title>
        <authorList>
            <person name="Wiegand S."/>
            <person name="Jogler M."/>
            <person name="Boedeker C."/>
            <person name="Pinto D."/>
            <person name="Vollmers J."/>
            <person name="Rivas-Marin E."/>
            <person name="Kohn T."/>
            <person name="Peeters S.H."/>
            <person name="Heuer A."/>
            <person name="Rast P."/>
            <person name="Oberbeckmann S."/>
            <person name="Bunk B."/>
            <person name="Jeske O."/>
            <person name="Meyerdierks A."/>
            <person name="Storesund J.E."/>
            <person name="Kallscheuer N."/>
            <person name="Luecker S."/>
            <person name="Lage O.M."/>
            <person name="Pohl T."/>
            <person name="Merkel B.J."/>
            <person name="Hornburger P."/>
            <person name="Mueller R.-W."/>
            <person name="Bruemmer F."/>
            <person name="Labrenz M."/>
            <person name="Spormann A.M."/>
            <person name="Op Den Camp H."/>
            <person name="Overmann J."/>
            <person name="Amann R."/>
            <person name="Jetten M.S.M."/>
            <person name="Mascher T."/>
            <person name="Medema M.H."/>
            <person name="Devos D.P."/>
            <person name="Kaster A.-K."/>
            <person name="Ovreas L."/>
            <person name="Rohde M."/>
            <person name="Galperin M.Y."/>
            <person name="Jogler C."/>
        </authorList>
    </citation>
    <scope>NUCLEOTIDE SEQUENCE [LARGE SCALE GENOMIC DNA]</scope>
    <source>
        <strain evidence="3 4">Pla100</strain>
    </source>
</reference>
<gene>
    <name evidence="3" type="ORF">Pla100_54360</name>
</gene>
<evidence type="ECO:0000313" key="3">
    <source>
        <dbReference type="EMBL" id="TWT89507.1"/>
    </source>
</evidence>
<keyword evidence="1" id="KW-0472">Membrane</keyword>
<dbReference type="SMART" id="SM00331">
    <property type="entry name" value="PP2C_SIG"/>
    <property type="match status" value="1"/>
</dbReference>
<dbReference type="InterPro" id="IPR036457">
    <property type="entry name" value="PPM-type-like_dom_sf"/>
</dbReference>
<feature type="transmembrane region" description="Helical" evidence="1">
    <location>
        <begin position="338"/>
        <end position="362"/>
    </location>
</feature>
<name>A0A5C5ZRH1_9BACT</name>
<evidence type="ECO:0000313" key="4">
    <source>
        <dbReference type="Proteomes" id="UP000316213"/>
    </source>
</evidence>
<dbReference type="GO" id="GO:0004722">
    <property type="term" value="F:protein serine/threonine phosphatase activity"/>
    <property type="evidence" value="ECO:0007669"/>
    <property type="project" value="InterPro"/>
</dbReference>
<dbReference type="SUPFAM" id="SSF81606">
    <property type="entry name" value="PP2C-like"/>
    <property type="match status" value="1"/>
</dbReference>
<dbReference type="AlphaFoldDB" id="A0A5C5ZRH1"/>
<dbReference type="PROSITE" id="PS51746">
    <property type="entry name" value="PPM_2"/>
    <property type="match status" value="1"/>
</dbReference>
<dbReference type="InterPro" id="IPR015655">
    <property type="entry name" value="PP2C"/>
</dbReference>
<keyword evidence="1" id="KW-0812">Transmembrane</keyword>
<evidence type="ECO:0000259" key="2">
    <source>
        <dbReference type="PROSITE" id="PS51746"/>
    </source>
</evidence>
<evidence type="ECO:0000256" key="1">
    <source>
        <dbReference type="SAM" id="Phobius"/>
    </source>
</evidence>
<comment type="caution">
    <text evidence="3">The sequence shown here is derived from an EMBL/GenBank/DDBJ whole genome shotgun (WGS) entry which is preliminary data.</text>
</comment>
<feature type="transmembrane region" description="Helical" evidence="1">
    <location>
        <begin position="311"/>
        <end position="332"/>
    </location>
</feature>
<keyword evidence="1" id="KW-1133">Transmembrane helix</keyword>
<feature type="domain" description="PPM-type phosphatase" evidence="2">
    <location>
        <begin position="34"/>
        <end position="279"/>
    </location>
</feature>
<organism evidence="3 4">
    <name type="scientific">Neorhodopirellula pilleata</name>
    <dbReference type="NCBI Taxonomy" id="2714738"/>
    <lineage>
        <taxon>Bacteria</taxon>
        <taxon>Pseudomonadati</taxon>
        <taxon>Planctomycetota</taxon>
        <taxon>Planctomycetia</taxon>
        <taxon>Pirellulales</taxon>
        <taxon>Pirellulaceae</taxon>
        <taxon>Neorhodopirellula</taxon>
    </lineage>
</organism>
<dbReference type="PANTHER" id="PTHR47992">
    <property type="entry name" value="PROTEIN PHOSPHATASE"/>
    <property type="match status" value="1"/>
</dbReference>
<keyword evidence="3" id="KW-0378">Hydrolase</keyword>
<dbReference type="EMBL" id="SJPM01000017">
    <property type="protein sequence ID" value="TWT89507.1"/>
    <property type="molecule type" value="Genomic_DNA"/>
</dbReference>
<sequence length="492" mass="52648">MGLASAHLPGRSFLAPTLHAVAELFHLSESWQSGVKVAELTHVGMRRANNQDSFAVMVAESSERFERRGHLFVVADGMGAHAAGELASKIASEQIAMRYISSQKTDTGEAISQAVHQANTAIFERGQSNPDFHNMGTTASSLVLRGGQAYVAHVGDSRVYRLRDGTLEQLTFDHSLVWEMEASGQVDSNSPLGRAIPKNVITRSLGPGEHVLVDLEGPFEVRMGDRFLLCSDGLTGQVEDNDLGVLMDCLPINKIAPVLIDLANLRGGPDNITVIVVDVTGDHVASKQADRSGAGQGGSGKPWKGVNSSRALVATTAVCWAGAIGFGVAVAMGHEKMVGSAIVAFTLGAIAIAVWFSGILATDGNRPPLKTRRRRSGPTASQAAGLATYDSGLEKSEVARGSGPYRRYPVEHHPSLCENLRSVLAELRQTSETNHWMLDWSEVNAIEQQATEAKSEGQWKTAVVRYCDAALEAMVLLRKHHDDSAGDTAVDL</sequence>
<dbReference type="CDD" id="cd00143">
    <property type="entry name" value="PP2Cc"/>
    <property type="match status" value="1"/>
</dbReference>
<dbReference type="InterPro" id="IPR001932">
    <property type="entry name" value="PPM-type_phosphatase-like_dom"/>
</dbReference>
<proteinExistence type="predicted"/>
<dbReference type="SMART" id="SM00332">
    <property type="entry name" value="PP2Cc"/>
    <property type="match status" value="1"/>
</dbReference>